<gene>
    <name evidence="1" type="ORF">c0_g1_i1</name>
</gene>
<dbReference type="AlphaFoldDB" id="A0A0K8UP86"/>
<dbReference type="InterPro" id="IPR007614">
    <property type="entry name" value="Retinin_C"/>
</dbReference>
<dbReference type="EMBL" id="GDHF01024149">
    <property type="protein sequence ID" value="JAI28165.1"/>
    <property type="molecule type" value="Transcribed_RNA"/>
</dbReference>
<evidence type="ECO:0000313" key="1">
    <source>
        <dbReference type="EMBL" id="JAI28165.1"/>
    </source>
</evidence>
<feature type="non-terminal residue" evidence="1">
    <location>
        <position position="1"/>
    </location>
</feature>
<accession>A0A0K8UP86</accession>
<dbReference type="Pfam" id="PF04527">
    <property type="entry name" value="Retinin_C"/>
    <property type="match status" value="1"/>
</dbReference>
<protein>
    <submittedName>
        <fullName evidence="1">Uncharacterized protein</fullName>
    </submittedName>
</protein>
<dbReference type="OrthoDB" id="7493332at2759"/>
<organism evidence="1">
    <name type="scientific">Bactrocera latifrons</name>
    <name type="common">Malaysian fruit fly</name>
    <name type="synonym">Chaetodacus latifrons</name>
    <dbReference type="NCBI Taxonomy" id="174628"/>
    <lineage>
        <taxon>Eukaryota</taxon>
        <taxon>Metazoa</taxon>
        <taxon>Ecdysozoa</taxon>
        <taxon>Arthropoda</taxon>
        <taxon>Hexapoda</taxon>
        <taxon>Insecta</taxon>
        <taxon>Pterygota</taxon>
        <taxon>Neoptera</taxon>
        <taxon>Endopterygota</taxon>
        <taxon>Diptera</taxon>
        <taxon>Brachycera</taxon>
        <taxon>Muscomorpha</taxon>
        <taxon>Tephritoidea</taxon>
        <taxon>Tephritidae</taxon>
        <taxon>Bactrocera</taxon>
        <taxon>Bactrocera</taxon>
    </lineage>
</organism>
<sequence length="181" mass="20604">FSTAAQLEDDSRFWYKYDCSIVVWATVRFATTDVCRPFLNKFFPCKFIRDEKMFKLVALLLFLNAVVGKVTEKPDVLDAAEDTEIHLVPTLQASSIIQEPTLAKVADLIHSVPTAVSHQSSTIVHDRANVVTPIVAPAIKTHITPVINSYVSPLARSYPSFYPYSYYYDFYPYTYKSIYQV</sequence>
<reference evidence="1" key="1">
    <citation type="submission" date="2015-06" db="EMBL/GenBank/DDBJ databases">
        <authorList>
            <person name="Hoefler B.C."/>
            <person name="Straight P.D."/>
        </authorList>
    </citation>
    <scope>NUCLEOTIDE SEQUENCE</scope>
</reference>
<dbReference type="PANTHER" id="PTHR34931:SF3">
    <property type="entry name" value="FI02976P-RELATED"/>
    <property type="match status" value="1"/>
</dbReference>
<name>A0A0K8UP86_BACLA</name>
<dbReference type="PANTHER" id="PTHR34931">
    <property type="entry name" value="FI02976P-RELATED"/>
    <property type="match status" value="1"/>
</dbReference>
<proteinExistence type="predicted"/>